<evidence type="ECO:0000256" key="1">
    <source>
        <dbReference type="ARBA" id="ARBA00004123"/>
    </source>
</evidence>
<evidence type="ECO:0000256" key="9">
    <source>
        <dbReference type="ARBA" id="ARBA00023242"/>
    </source>
</evidence>
<dbReference type="PANTHER" id="PTHR23235:SF142">
    <property type="entry name" value="ZINC FINGER PROTEIN 384"/>
    <property type="match status" value="1"/>
</dbReference>
<gene>
    <name evidence="13" type="ORF">MEDL_29080</name>
</gene>
<dbReference type="Proteomes" id="UP000683360">
    <property type="component" value="Unassembled WGS sequence"/>
</dbReference>
<keyword evidence="6" id="KW-0805">Transcription regulation</keyword>
<comment type="subcellular location">
    <subcellularLocation>
        <location evidence="1">Nucleus</location>
    </subcellularLocation>
</comment>
<dbReference type="EMBL" id="CAJPWZ010001439">
    <property type="protein sequence ID" value="CAG2215304.1"/>
    <property type="molecule type" value="Genomic_DNA"/>
</dbReference>
<feature type="compositionally biased region" description="Polar residues" evidence="11">
    <location>
        <begin position="41"/>
        <end position="50"/>
    </location>
</feature>
<evidence type="ECO:0000256" key="2">
    <source>
        <dbReference type="ARBA" id="ARBA00022723"/>
    </source>
</evidence>
<sequence>MCVNIFAFNGVVESVLLCPFRLATMDFRRVTGPFIHNSTINEEQTINHDGSNTKDEQGEQANTNEASFLEIAERLLGKSEMVSLRQVNEELKNTEIACDIESGNINAIQGEIILPETTAGNKNTFQHRIDGIDLQKTGENSDICNRNDQFIDNIMNVNQSLEEENSMTNNTEQNKPFVAELEKPDTNYSEFVEVKSSTEDDHDSLGDHLTKILNPSYSHESDSDSIEENLELKRIQSVDNEIENAAQDNVAIKFDKGSQTFMYLSSSNKSNPKDMGTKKFVPQTETCISDRELPYKCKFCDQTFSLFTQLKRHTKIHTKDAPFTCETCGRVYRNETELKKHKKKHDSLRPHICKECGKTFRQLHQLQNHERIHSGEKPFLCETCGQGFGQKESLRLHERTHTGFKPHKCAICSKTFNNTKCLHRHELTHSGERNFPCTVCGKSYLRNDHLRRHKRSHGEEPRFRCSFCGKGFHQKVNVEEHERIHTGTKPFTCEVCGKAFTQRGNLKSHLIKHSFDQSINILISEGSELKRTIIKLIYQLFSSGDGSRLRKYRKTI</sequence>
<evidence type="ECO:0000256" key="10">
    <source>
        <dbReference type="PROSITE-ProRule" id="PRU00042"/>
    </source>
</evidence>
<evidence type="ECO:0000256" key="4">
    <source>
        <dbReference type="ARBA" id="ARBA00022771"/>
    </source>
</evidence>
<dbReference type="OrthoDB" id="40579at2759"/>
<keyword evidence="9" id="KW-0539">Nucleus</keyword>
<feature type="region of interest" description="Disordered" evidence="11">
    <location>
        <begin position="41"/>
        <end position="62"/>
    </location>
</feature>
<keyword evidence="4 10" id="KW-0863">Zinc-finger</keyword>
<dbReference type="GO" id="GO:0000981">
    <property type="term" value="F:DNA-binding transcription factor activity, RNA polymerase II-specific"/>
    <property type="evidence" value="ECO:0007669"/>
    <property type="project" value="TreeGrafter"/>
</dbReference>
<evidence type="ECO:0000313" key="13">
    <source>
        <dbReference type="EMBL" id="CAG2215304.1"/>
    </source>
</evidence>
<proteinExistence type="predicted"/>
<dbReference type="GO" id="GO:0008270">
    <property type="term" value="F:zinc ion binding"/>
    <property type="evidence" value="ECO:0007669"/>
    <property type="project" value="UniProtKB-KW"/>
</dbReference>
<dbReference type="FunFam" id="3.30.160.60:FF:000110">
    <property type="entry name" value="Zinc finger protein-like"/>
    <property type="match status" value="1"/>
</dbReference>
<dbReference type="SUPFAM" id="SSF57667">
    <property type="entry name" value="beta-beta-alpha zinc fingers"/>
    <property type="match status" value="4"/>
</dbReference>
<evidence type="ECO:0000256" key="11">
    <source>
        <dbReference type="SAM" id="MobiDB-lite"/>
    </source>
</evidence>
<dbReference type="GO" id="GO:0005634">
    <property type="term" value="C:nucleus"/>
    <property type="evidence" value="ECO:0007669"/>
    <property type="project" value="UniProtKB-SubCell"/>
</dbReference>
<feature type="domain" description="C2H2-type" evidence="12">
    <location>
        <begin position="295"/>
        <end position="322"/>
    </location>
</feature>
<dbReference type="Gene3D" id="3.30.160.60">
    <property type="entry name" value="Classic Zinc Finger"/>
    <property type="match status" value="8"/>
</dbReference>
<feature type="domain" description="C2H2-type" evidence="12">
    <location>
        <begin position="491"/>
        <end position="518"/>
    </location>
</feature>
<dbReference type="FunFam" id="3.30.160.60:FF:000710">
    <property type="entry name" value="Zinc finger protein 768"/>
    <property type="match status" value="1"/>
</dbReference>
<dbReference type="GO" id="GO:0000978">
    <property type="term" value="F:RNA polymerase II cis-regulatory region sequence-specific DNA binding"/>
    <property type="evidence" value="ECO:0007669"/>
    <property type="project" value="TreeGrafter"/>
</dbReference>
<evidence type="ECO:0000256" key="8">
    <source>
        <dbReference type="ARBA" id="ARBA00023163"/>
    </source>
</evidence>
<reference evidence="13" key="1">
    <citation type="submission" date="2021-03" db="EMBL/GenBank/DDBJ databases">
        <authorList>
            <person name="Bekaert M."/>
        </authorList>
    </citation>
    <scope>NUCLEOTIDE SEQUENCE</scope>
</reference>
<evidence type="ECO:0000259" key="12">
    <source>
        <dbReference type="PROSITE" id="PS50157"/>
    </source>
</evidence>
<keyword evidence="14" id="KW-1185">Reference proteome</keyword>
<dbReference type="AlphaFoldDB" id="A0A8S3S872"/>
<feature type="domain" description="C2H2-type" evidence="12">
    <location>
        <begin position="463"/>
        <end position="490"/>
    </location>
</feature>
<dbReference type="PROSITE" id="PS50157">
    <property type="entry name" value="ZINC_FINGER_C2H2_2"/>
    <property type="match status" value="8"/>
</dbReference>
<feature type="domain" description="C2H2-type" evidence="12">
    <location>
        <begin position="351"/>
        <end position="378"/>
    </location>
</feature>
<dbReference type="InterPro" id="IPR013087">
    <property type="entry name" value="Znf_C2H2_type"/>
</dbReference>
<keyword evidence="7" id="KW-0238">DNA-binding</keyword>
<dbReference type="FunFam" id="3.30.160.60:FF:002343">
    <property type="entry name" value="Zinc finger protein 33A"/>
    <property type="match status" value="1"/>
</dbReference>
<accession>A0A8S3S872</accession>
<dbReference type="FunFam" id="3.30.160.60:FF:000417">
    <property type="entry name" value="Zinc finger protein"/>
    <property type="match status" value="1"/>
</dbReference>
<feature type="domain" description="C2H2-type" evidence="12">
    <location>
        <begin position="379"/>
        <end position="406"/>
    </location>
</feature>
<dbReference type="FunFam" id="3.30.160.60:FF:000446">
    <property type="entry name" value="Zinc finger protein"/>
    <property type="match status" value="1"/>
</dbReference>
<keyword evidence="8" id="KW-0804">Transcription</keyword>
<evidence type="ECO:0000256" key="5">
    <source>
        <dbReference type="ARBA" id="ARBA00022833"/>
    </source>
</evidence>
<comment type="caution">
    <text evidence="13">The sequence shown here is derived from an EMBL/GenBank/DDBJ whole genome shotgun (WGS) entry which is preliminary data.</text>
</comment>
<evidence type="ECO:0000256" key="6">
    <source>
        <dbReference type="ARBA" id="ARBA00023015"/>
    </source>
</evidence>
<dbReference type="SMART" id="SM00355">
    <property type="entry name" value="ZnF_C2H2"/>
    <property type="match status" value="8"/>
</dbReference>
<dbReference type="PROSITE" id="PS00028">
    <property type="entry name" value="ZINC_FINGER_C2H2_1"/>
    <property type="match status" value="8"/>
</dbReference>
<dbReference type="InterPro" id="IPR036236">
    <property type="entry name" value="Znf_C2H2_sf"/>
</dbReference>
<keyword evidence="3" id="KW-0677">Repeat</keyword>
<keyword evidence="5" id="KW-0862">Zinc</keyword>
<organism evidence="13 14">
    <name type="scientific">Mytilus edulis</name>
    <name type="common">Blue mussel</name>
    <dbReference type="NCBI Taxonomy" id="6550"/>
    <lineage>
        <taxon>Eukaryota</taxon>
        <taxon>Metazoa</taxon>
        <taxon>Spiralia</taxon>
        <taxon>Lophotrochozoa</taxon>
        <taxon>Mollusca</taxon>
        <taxon>Bivalvia</taxon>
        <taxon>Autobranchia</taxon>
        <taxon>Pteriomorphia</taxon>
        <taxon>Mytilida</taxon>
        <taxon>Mytiloidea</taxon>
        <taxon>Mytilidae</taxon>
        <taxon>Mytilinae</taxon>
        <taxon>Mytilus</taxon>
    </lineage>
</organism>
<keyword evidence="2" id="KW-0479">Metal-binding</keyword>
<name>A0A8S3S872_MYTED</name>
<evidence type="ECO:0000313" key="14">
    <source>
        <dbReference type="Proteomes" id="UP000683360"/>
    </source>
</evidence>
<dbReference type="FunFam" id="3.30.160.60:FF:000087">
    <property type="entry name" value="Zinc finger protein 354B"/>
    <property type="match status" value="1"/>
</dbReference>
<protein>
    <submittedName>
        <fullName evidence="13">KRAB</fullName>
    </submittedName>
</protein>
<evidence type="ECO:0000256" key="3">
    <source>
        <dbReference type="ARBA" id="ARBA00022737"/>
    </source>
</evidence>
<feature type="domain" description="C2H2-type" evidence="12">
    <location>
        <begin position="407"/>
        <end position="434"/>
    </location>
</feature>
<dbReference type="FunFam" id="3.30.160.60:FF:000130">
    <property type="entry name" value="Spalt-like transcription factor 4"/>
    <property type="match status" value="1"/>
</dbReference>
<dbReference type="Pfam" id="PF00096">
    <property type="entry name" value="zf-C2H2"/>
    <property type="match status" value="7"/>
</dbReference>
<feature type="domain" description="C2H2-type" evidence="12">
    <location>
        <begin position="435"/>
        <end position="462"/>
    </location>
</feature>
<evidence type="ECO:0000256" key="7">
    <source>
        <dbReference type="ARBA" id="ARBA00023125"/>
    </source>
</evidence>
<feature type="domain" description="C2H2-type" evidence="12">
    <location>
        <begin position="323"/>
        <end position="350"/>
    </location>
</feature>
<dbReference type="PANTHER" id="PTHR23235">
    <property type="entry name" value="KRUEPPEL-LIKE TRANSCRIPTION FACTOR"/>
    <property type="match status" value="1"/>
</dbReference>